<sequence length="59" mass="6294">MSAVDSPHGKGDQPCTTCQSWKLAEAVANGEQDYSRATDCRVLLKRHRESVECGAGGEG</sequence>
<evidence type="ECO:0000313" key="1">
    <source>
        <dbReference type="EMBL" id="RZE38694.1"/>
    </source>
</evidence>
<name>A0AB37XCB5_9ACTN</name>
<dbReference type="RefSeq" id="WP_103487855.1">
    <property type="nucleotide sequence ID" value="NZ_CP108610.1"/>
</dbReference>
<organism evidence="1 2">
    <name type="scientific">Streptomyces albidoflavus</name>
    <dbReference type="NCBI Taxonomy" id="1886"/>
    <lineage>
        <taxon>Bacteria</taxon>
        <taxon>Bacillati</taxon>
        <taxon>Actinomycetota</taxon>
        <taxon>Actinomycetes</taxon>
        <taxon>Kitasatosporales</taxon>
        <taxon>Streptomycetaceae</taxon>
        <taxon>Streptomyces</taxon>
        <taxon>Streptomyces albidoflavus group</taxon>
    </lineage>
</organism>
<dbReference type="EMBL" id="PKLK01000019">
    <property type="protein sequence ID" value="RZE38694.1"/>
    <property type="molecule type" value="Genomic_DNA"/>
</dbReference>
<gene>
    <name evidence="1" type="ORF">C0Q91_17755</name>
</gene>
<dbReference type="Proteomes" id="UP000292095">
    <property type="component" value="Unassembled WGS sequence"/>
</dbReference>
<comment type="caution">
    <text evidence="1">The sequence shown here is derived from an EMBL/GenBank/DDBJ whole genome shotgun (WGS) entry which is preliminary data.</text>
</comment>
<reference evidence="1 2" key="1">
    <citation type="submission" date="2017-12" db="EMBL/GenBank/DDBJ databases">
        <title>Population genomics insights into the ecological differentiation and adaptive evolution in streptomycetes.</title>
        <authorList>
            <person name="Li Y."/>
            <person name="Huang Y."/>
        </authorList>
    </citation>
    <scope>NUCLEOTIDE SEQUENCE [LARGE SCALE GENOMIC DNA]</scope>
    <source>
        <strain evidence="1 2">FXJ.2339</strain>
    </source>
</reference>
<dbReference type="AlphaFoldDB" id="A0AB37XCB5"/>
<accession>A0AB37XCB5</accession>
<proteinExistence type="predicted"/>
<protein>
    <submittedName>
        <fullName evidence="1">Uncharacterized protein</fullName>
    </submittedName>
</protein>
<evidence type="ECO:0000313" key="2">
    <source>
        <dbReference type="Proteomes" id="UP000292095"/>
    </source>
</evidence>